<dbReference type="EMBL" id="JARJJS010000003">
    <property type="protein sequence ID" value="MDF4025943.1"/>
    <property type="molecule type" value="Genomic_DNA"/>
</dbReference>
<reference evidence="11 12" key="1">
    <citation type="journal article" date="2024" name="Curr. Microbiol.">
        <title>Luteibacter sahnii sp. nov., A Novel Yellow-Colored Xanthomonadin Pigment Producing Probiotic Bacterium from Healthy Rice Seed Microbiome.</title>
        <authorList>
            <person name="Jaiswal G."/>
            <person name="Rana R."/>
            <person name="Nayak P.K."/>
            <person name="Chouhan R."/>
            <person name="Gandhi S.G."/>
            <person name="Patel H.K."/>
            <person name="Patil P.B."/>
        </authorList>
    </citation>
    <scope>NUCLEOTIDE SEQUENCE [LARGE SCALE GENOMIC DNA]</scope>
    <source>
        <strain evidence="11 12">PPL201</strain>
    </source>
</reference>
<keyword evidence="12" id="KW-1185">Reference proteome</keyword>
<keyword evidence="3 7" id="KW-0378">Hydrolase</keyword>
<dbReference type="InterPro" id="IPR050819">
    <property type="entry name" value="Tripeptidyl-peptidase_I"/>
</dbReference>
<sequence>MSKTSNWAGFLMTRNVLAAACAMAVMPGAAFAATASLASTWAPTQTHALAMHTQDKVTGLTAIDQPLHIAVALKLRDRDQLDAFVAARRQLAATGAQLAAPMTAQQVLERYAPTADRAQAVADYLAKAGFSNVQIEPNRLLVTADGNVEAAQRAFNTTFVNVTRNGRSAYANDKDVAIPASLQDDVLSVVGLQDVHQMHTMNVRADAAAKPALKTQSVTGHNPTTFSAIYGGSGVPTASTVTVGIIAEGKLTQTIADLKTFTSKNGLSTVTTQIVGPGSSDTSGIGEWNLDSQDIIGMAGGKVAKMIFYDASSLSNSALTSIINTAVSANAAKVVNVSLGECETDTMQDGSMAADDQLFQTAEAQGQTFSISSGDDGADECGDGGVTPSYPASSPYVIAVGGTTLNTSGSTYTSETAWSGSGGSPSTVELRPSWQTAVTGKYRVVPDVAFDADPNSGAIIIVNGSNAQYGGTSLAAPLFTASWARLLAGHSTLGFAGPHIYKLPAGDYHDVTSGNNGGYSASSGYDYVTGRGSFNLGTVNGNISSY</sequence>
<comment type="similarity">
    <text evidence="8">Belongs to the peptidase S8 family.</text>
</comment>
<keyword evidence="6" id="KW-0865">Zymogen</keyword>
<keyword evidence="5 7" id="KW-0106">Calcium</keyword>
<feature type="chain" id="PRO_5047058257" evidence="9">
    <location>
        <begin position="33"/>
        <end position="546"/>
    </location>
</feature>
<evidence type="ECO:0000256" key="6">
    <source>
        <dbReference type="ARBA" id="ARBA00023145"/>
    </source>
</evidence>
<evidence type="ECO:0000256" key="1">
    <source>
        <dbReference type="ARBA" id="ARBA00022670"/>
    </source>
</evidence>
<organism evidence="11 12">
    <name type="scientific">Luteibacter sahnii</name>
    <dbReference type="NCBI Taxonomy" id="3021977"/>
    <lineage>
        <taxon>Bacteria</taxon>
        <taxon>Pseudomonadati</taxon>
        <taxon>Pseudomonadota</taxon>
        <taxon>Gammaproteobacteria</taxon>
        <taxon>Lysobacterales</taxon>
        <taxon>Rhodanobacteraceae</taxon>
        <taxon>Luteibacter</taxon>
    </lineage>
</organism>
<protein>
    <submittedName>
        <fullName evidence="11">S53 family peptidase</fullName>
    </submittedName>
</protein>
<dbReference type="Gene3D" id="3.40.50.200">
    <property type="entry name" value="Peptidase S8/S53 domain"/>
    <property type="match status" value="1"/>
</dbReference>
<gene>
    <name evidence="11" type="ORF">P3W24_13275</name>
</gene>
<evidence type="ECO:0000256" key="8">
    <source>
        <dbReference type="PROSITE-ProRule" id="PRU01240"/>
    </source>
</evidence>
<proteinExistence type="inferred from homology"/>
<comment type="caution">
    <text evidence="8">Lacks conserved residue(s) required for the propagation of feature annotation.</text>
</comment>
<evidence type="ECO:0000313" key="12">
    <source>
        <dbReference type="Proteomes" id="UP001528850"/>
    </source>
</evidence>
<dbReference type="SUPFAM" id="SSF54897">
    <property type="entry name" value="Protease propeptides/inhibitors"/>
    <property type="match status" value="1"/>
</dbReference>
<comment type="caution">
    <text evidence="11">The sequence shown here is derived from an EMBL/GenBank/DDBJ whole genome shotgun (WGS) entry which is preliminary data.</text>
</comment>
<dbReference type="InterPro" id="IPR023828">
    <property type="entry name" value="Peptidase_S8_Ser-AS"/>
</dbReference>
<dbReference type="PROSITE" id="PS00138">
    <property type="entry name" value="SUBTILASE_SER"/>
    <property type="match status" value="1"/>
</dbReference>
<evidence type="ECO:0000256" key="4">
    <source>
        <dbReference type="ARBA" id="ARBA00022825"/>
    </source>
</evidence>
<evidence type="ECO:0000256" key="3">
    <source>
        <dbReference type="ARBA" id="ARBA00022801"/>
    </source>
</evidence>
<evidence type="ECO:0000256" key="2">
    <source>
        <dbReference type="ARBA" id="ARBA00022723"/>
    </source>
</evidence>
<evidence type="ECO:0000259" key="10">
    <source>
        <dbReference type="PROSITE" id="PS51695"/>
    </source>
</evidence>
<keyword evidence="2 7" id="KW-0479">Metal-binding</keyword>
<accession>A0ABT6BCS6</accession>
<evidence type="ECO:0000256" key="7">
    <source>
        <dbReference type="PROSITE-ProRule" id="PRU01032"/>
    </source>
</evidence>
<feature type="signal peptide" evidence="9">
    <location>
        <begin position="1"/>
        <end position="32"/>
    </location>
</feature>
<comment type="cofactor">
    <cofactor evidence="7">
        <name>Ca(2+)</name>
        <dbReference type="ChEBI" id="CHEBI:29108"/>
    </cofactor>
    <text evidence="7">Binds 1 Ca(2+) ion per subunit.</text>
</comment>
<name>A0ABT6BCS6_9GAMM</name>
<dbReference type="Pfam" id="PF09286">
    <property type="entry name" value="Pro-kuma_activ"/>
    <property type="match status" value="1"/>
</dbReference>
<dbReference type="PROSITE" id="PS51892">
    <property type="entry name" value="SUBTILASE"/>
    <property type="match status" value="1"/>
</dbReference>
<feature type="binding site" evidence="7">
    <location>
        <position position="524"/>
    </location>
    <ligand>
        <name>Ca(2+)</name>
        <dbReference type="ChEBI" id="CHEBI:29108"/>
    </ligand>
</feature>
<evidence type="ECO:0000256" key="5">
    <source>
        <dbReference type="ARBA" id="ARBA00022837"/>
    </source>
</evidence>
<feature type="domain" description="Peptidase S53" evidence="10">
    <location>
        <begin position="220"/>
        <end position="546"/>
    </location>
</feature>
<dbReference type="PROSITE" id="PS51695">
    <property type="entry name" value="SEDOLISIN"/>
    <property type="match status" value="1"/>
</dbReference>
<dbReference type="CDD" id="cd11377">
    <property type="entry name" value="Pro-peptidase_S53"/>
    <property type="match status" value="1"/>
</dbReference>
<feature type="active site" description="Charge relay system" evidence="7">
    <location>
        <position position="287"/>
    </location>
</feature>
<dbReference type="RefSeq" id="WP_320551876.1">
    <property type="nucleotide sequence ID" value="NZ_JAQLOK010000004.1"/>
</dbReference>
<feature type="active site" description="Charge relay system" evidence="7">
    <location>
        <position position="473"/>
    </location>
</feature>
<dbReference type="InterPro" id="IPR015366">
    <property type="entry name" value="S53_propep"/>
</dbReference>
<dbReference type="PANTHER" id="PTHR14218">
    <property type="entry name" value="PROTEASE S8 TRIPEPTIDYL PEPTIDASE I CLN2"/>
    <property type="match status" value="1"/>
</dbReference>
<keyword evidence="9" id="KW-0732">Signal</keyword>
<keyword evidence="1 7" id="KW-0645">Protease</keyword>
<dbReference type="InterPro" id="IPR036852">
    <property type="entry name" value="Peptidase_S8/S53_dom_sf"/>
</dbReference>
<dbReference type="Proteomes" id="UP001528850">
    <property type="component" value="Unassembled WGS sequence"/>
</dbReference>
<dbReference type="PANTHER" id="PTHR14218:SF15">
    <property type="entry name" value="TRIPEPTIDYL-PEPTIDASE 1"/>
    <property type="match status" value="1"/>
</dbReference>
<feature type="binding site" evidence="7">
    <location>
        <position position="510"/>
    </location>
    <ligand>
        <name>Ca(2+)</name>
        <dbReference type="ChEBI" id="CHEBI:29108"/>
    </ligand>
</feature>
<feature type="binding site" evidence="7">
    <location>
        <position position="511"/>
    </location>
    <ligand>
        <name>Ca(2+)</name>
        <dbReference type="ChEBI" id="CHEBI:29108"/>
    </ligand>
</feature>
<evidence type="ECO:0000256" key="9">
    <source>
        <dbReference type="SAM" id="SignalP"/>
    </source>
</evidence>
<dbReference type="CDD" id="cd04056">
    <property type="entry name" value="Peptidases_S53"/>
    <property type="match status" value="1"/>
</dbReference>
<dbReference type="InterPro" id="IPR030400">
    <property type="entry name" value="Sedolisin_dom"/>
</dbReference>
<feature type="binding site" evidence="7">
    <location>
        <position position="526"/>
    </location>
    <ligand>
        <name>Ca(2+)</name>
        <dbReference type="ChEBI" id="CHEBI:29108"/>
    </ligand>
</feature>
<feature type="active site" description="Charge relay system" evidence="7">
    <location>
        <position position="291"/>
    </location>
</feature>
<keyword evidence="4 7" id="KW-0720">Serine protease</keyword>
<dbReference type="SMART" id="SM00944">
    <property type="entry name" value="Pro-kuma_activ"/>
    <property type="match status" value="1"/>
</dbReference>
<evidence type="ECO:0000313" key="11">
    <source>
        <dbReference type="EMBL" id="MDF4025943.1"/>
    </source>
</evidence>
<dbReference type="SUPFAM" id="SSF52743">
    <property type="entry name" value="Subtilisin-like"/>
    <property type="match status" value="1"/>
</dbReference>